<sequence>MERPREALWPKTGGTRSLLRIEIFASPFILLLANVSGFHIKPSLRSRKPQPWESDHRDIGVFDVLVAFVRRVALNLDTEHQKQIPPLPPKVVNSPDFSVEVVDGSWPAHLIMSVRRRLRFGVVPLQWADRHTGDDSSNIPLQLRRNDIPRADLILQRAGITYPKHLKSPPTSSRSPFILTTILITQSEQTRSKMTTFTPSRPNLALQTNPAHELNLITDPLPDLAPGHCLVHIRATGVCGSDVHFWKHGHIGPTMVVRAPNGLGHESAGVVVAVGEGVERWKVGDRVAVEPGVPCSKPECQACRTGMYNACPDVKFHSTPPYHGTLRRYHAHPAAWLHPLPDSLSFEDGALLEPLSVVLAAFARLPPMIGQPVLIAGAGPIGLISLLCAEAAGAWPLVVTDMDAGRLEWCKKLVSGVHTVQVQKTWTPEETAEHIVSANGGLRPVITLECTGAEPSIASAIYASAHAAKIHIIGVGPSTQRIPFMHLSTNEIDLQYQYRYRETWPRAIRVMESGRLEKIRNLVTHRFGLEEAKEAMELSADYSRGGIKVQIVDEEEPGTAAKAD</sequence>
<reference evidence="14 15" key="2">
    <citation type="journal article" date="2014" name="J. Gen. Appl. Microbiol.">
        <title>The early diverging ascomycetous budding yeast Saitoella complicata has three histone deacetylases belonging to the Clr6, Hos2, and Rpd3 lineages.</title>
        <authorList>
            <person name="Nishida H."/>
            <person name="Matsumoto T."/>
            <person name="Kondo S."/>
            <person name="Hamamoto M."/>
            <person name="Yoshikawa H."/>
        </authorList>
    </citation>
    <scope>NUCLEOTIDE SEQUENCE [LARGE SCALE GENOMIC DNA]</scope>
    <source>
        <strain evidence="14 15">NRRL Y-17804</strain>
    </source>
</reference>
<evidence type="ECO:0000256" key="7">
    <source>
        <dbReference type="ARBA" id="ARBA00023027"/>
    </source>
</evidence>
<dbReference type="InterPro" id="IPR011032">
    <property type="entry name" value="GroES-like_sf"/>
</dbReference>
<evidence type="ECO:0000256" key="6">
    <source>
        <dbReference type="ARBA" id="ARBA00023002"/>
    </source>
</evidence>
<dbReference type="InterPro" id="IPR013154">
    <property type="entry name" value="ADH-like_N"/>
</dbReference>
<dbReference type="Proteomes" id="UP000033140">
    <property type="component" value="Unassembled WGS sequence"/>
</dbReference>
<evidence type="ECO:0000256" key="5">
    <source>
        <dbReference type="ARBA" id="ARBA00022833"/>
    </source>
</evidence>
<evidence type="ECO:0000259" key="12">
    <source>
        <dbReference type="Pfam" id="PF00107"/>
    </source>
</evidence>
<keyword evidence="6" id="KW-0560">Oxidoreductase</keyword>
<dbReference type="SUPFAM" id="SSF50129">
    <property type="entry name" value="GroES-like"/>
    <property type="match status" value="1"/>
</dbReference>
<dbReference type="GO" id="GO:0050019">
    <property type="term" value="F:L-arabinitol 4-dehydrogenase activity"/>
    <property type="evidence" value="ECO:0007669"/>
    <property type="project" value="UniProtKB-EC"/>
</dbReference>
<evidence type="ECO:0000256" key="4">
    <source>
        <dbReference type="ARBA" id="ARBA00022723"/>
    </source>
</evidence>
<comment type="cofactor">
    <cofactor evidence="1 11">
        <name>Zn(2+)</name>
        <dbReference type="ChEBI" id="CHEBI:29105"/>
    </cofactor>
</comment>
<accession>A0A0E9NEZ5</accession>
<dbReference type="GO" id="GO:0003939">
    <property type="term" value="F:L-iditol 2-dehydrogenase (NAD+) activity"/>
    <property type="evidence" value="ECO:0007669"/>
    <property type="project" value="TreeGrafter"/>
</dbReference>
<dbReference type="PANTHER" id="PTHR43161:SF12">
    <property type="entry name" value="L-ARABINITOL 4-DEHYDROGENASE"/>
    <property type="match status" value="1"/>
</dbReference>
<dbReference type="GO" id="GO:0006062">
    <property type="term" value="P:sorbitol catabolic process"/>
    <property type="evidence" value="ECO:0007669"/>
    <property type="project" value="TreeGrafter"/>
</dbReference>
<dbReference type="Pfam" id="PF00107">
    <property type="entry name" value="ADH_zinc_N"/>
    <property type="match status" value="1"/>
</dbReference>
<proteinExistence type="inferred from homology"/>
<reference evidence="14 15" key="3">
    <citation type="journal article" date="2015" name="Genome Announc.">
        <title>Draft Genome Sequence of the Archiascomycetous Yeast Saitoella complicata.</title>
        <authorList>
            <person name="Yamauchi K."/>
            <person name="Kondo S."/>
            <person name="Hamamoto M."/>
            <person name="Takahashi Y."/>
            <person name="Ogura Y."/>
            <person name="Hayashi T."/>
            <person name="Nishida H."/>
        </authorList>
    </citation>
    <scope>NUCLEOTIDE SEQUENCE [LARGE SCALE GENOMIC DNA]</scope>
    <source>
        <strain evidence="14 15">NRRL Y-17804</strain>
    </source>
</reference>
<keyword evidence="15" id="KW-1185">Reference proteome</keyword>
<dbReference type="GO" id="GO:0008270">
    <property type="term" value="F:zinc ion binding"/>
    <property type="evidence" value="ECO:0007669"/>
    <property type="project" value="InterPro"/>
</dbReference>
<comment type="subunit">
    <text evidence="3">Homotetramer.</text>
</comment>
<dbReference type="PROSITE" id="PS00059">
    <property type="entry name" value="ADH_ZINC"/>
    <property type="match status" value="1"/>
</dbReference>
<evidence type="ECO:0000313" key="14">
    <source>
        <dbReference type="EMBL" id="GAO48427.1"/>
    </source>
</evidence>
<dbReference type="Gene3D" id="3.90.180.10">
    <property type="entry name" value="Medium-chain alcohol dehydrogenases, catalytic domain"/>
    <property type="match status" value="1"/>
</dbReference>
<dbReference type="EC" id="1.1.1.12" evidence="8"/>
<feature type="domain" description="Alcohol dehydrogenase-like C-terminal" evidence="12">
    <location>
        <begin position="380"/>
        <end position="512"/>
    </location>
</feature>
<dbReference type="Pfam" id="PF08240">
    <property type="entry name" value="ADH_N"/>
    <property type="match status" value="1"/>
</dbReference>
<evidence type="ECO:0000256" key="8">
    <source>
        <dbReference type="ARBA" id="ARBA00038954"/>
    </source>
</evidence>
<dbReference type="InterPro" id="IPR002328">
    <property type="entry name" value="ADH_Zn_CS"/>
</dbReference>
<dbReference type="InterPro" id="IPR045306">
    <property type="entry name" value="SDH-like"/>
</dbReference>
<keyword evidence="4 11" id="KW-0479">Metal-binding</keyword>
<comment type="caution">
    <text evidence="14">The sequence shown here is derived from an EMBL/GenBank/DDBJ whole genome shotgun (WGS) entry which is preliminary data.</text>
</comment>
<reference evidence="14 15" key="1">
    <citation type="journal article" date="2011" name="J. Gen. Appl. Microbiol.">
        <title>Draft genome sequencing of the enigmatic yeast Saitoella complicata.</title>
        <authorList>
            <person name="Nishida H."/>
            <person name="Hamamoto M."/>
            <person name="Sugiyama J."/>
        </authorList>
    </citation>
    <scope>NUCLEOTIDE SEQUENCE [LARGE SCALE GENOMIC DNA]</scope>
    <source>
        <strain evidence="14 15">NRRL Y-17804</strain>
    </source>
</reference>
<dbReference type="CDD" id="cd05285">
    <property type="entry name" value="sorbitol_DH"/>
    <property type="match status" value="1"/>
</dbReference>
<organism evidence="14 15">
    <name type="scientific">Saitoella complicata (strain BCRC 22490 / CBS 7301 / JCM 7358 / NBRC 10748 / NRRL Y-17804)</name>
    <dbReference type="NCBI Taxonomy" id="698492"/>
    <lineage>
        <taxon>Eukaryota</taxon>
        <taxon>Fungi</taxon>
        <taxon>Dikarya</taxon>
        <taxon>Ascomycota</taxon>
        <taxon>Taphrinomycotina</taxon>
        <taxon>Taphrinomycotina incertae sedis</taxon>
        <taxon>Saitoella</taxon>
    </lineage>
</organism>
<evidence type="ECO:0000256" key="9">
    <source>
        <dbReference type="ARBA" id="ARBA00039783"/>
    </source>
</evidence>
<dbReference type="InterPro" id="IPR036291">
    <property type="entry name" value="NAD(P)-bd_dom_sf"/>
</dbReference>
<dbReference type="FunFam" id="3.40.50.720:FF:000068">
    <property type="entry name" value="Sorbitol dehydrogenase"/>
    <property type="match status" value="1"/>
</dbReference>
<comment type="similarity">
    <text evidence="2 11">Belongs to the zinc-containing alcohol dehydrogenase family.</text>
</comment>
<dbReference type="SUPFAM" id="SSF51735">
    <property type="entry name" value="NAD(P)-binding Rossmann-fold domains"/>
    <property type="match status" value="1"/>
</dbReference>
<evidence type="ECO:0000256" key="11">
    <source>
        <dbReference type="RuleBase" id="RU361277"/>
    </source>
</evidence>
<dbReference type="Gene3D" id="3.40.50.720">
    <property type="entry name" value="NAD(P)-binding Rossmann-like Domain"/>
    <property type="match status" value="1"/>
</dbReference>
<evidence type="ECO:0000256" key="3">
    <source>
        <dbReference type="ARBA" id="ARBA00011881"/>
    </source>
</evidence>
<evidence type="ECO:0000313" key="15">
    <source>
        <dbReference type="Proteomes" id="UP000033140"/>
    </source>
</evidence>
<feature type="domain" description="Alcohol dehydrogenase-like N-terminal" evidence="13">
    <location>
        <begin position="226"/>
        <end position="342"/>
    </location>
</feature>
<dbReference type="STRING" id="698492.A0A0E9NEZ5"/>
<keyword evidence="7" id="KW-0520">NAD</keyword>
<evidence type="ECO:0000256" key="2">
    <source>
        <dbReference type="ARBA" id="ARBA00008072"/>
    </source>
</evidence>
<dbReference type="InterPro" id="IPR013149">
    <property type="entry name" value="ADH-like_C"/>
</dbReference>
<dbReference type="PANTHER" id="PTHR43161">
    <property type="entry name" value="SORBITOL DEHYDROGENASE"/>
    <property type="match status" value="1"/>
</dbReference>
<name>A0A0E9NEZ5_SAICN</name>
<dbReference type="EMBL" id="BACD03000014">
    <property type="protein sequence ID" value="GAO48427.1"/>
    <property type="molecule type" value="Genomic_DNA"/>
</dbReference>
<comment type="catalytic activity">
    <reaction evidence="10">
        <text>L-arabinitol + NAD(+) = L-xylulose + NADH + H(+)</text>
        <dbReference type="Rhea" id="RHEA:16381"/>
        <dbReference type="ChEBI" id="CHEBI:15378"/>
        <dbReference type="ChEBI" id="CHEBI:17399"/>
        <dbReference type="ChEBI" id="CHEBI:18403"/>
        <dbReference type="ChEBI" id="CHEBI:57540"/>
        <dbReference type="ChEBI" id="CHEBI:57945"/>
        <dbReference type="EC" id="1.1.1.12"/>
    </reaction>
</comment>
<protein>
    <recommendedName>
        <fullName evidence="9">L-arabinitol 4-dehydrogenase</fullName>
        <ecNumber evidence="8">1.1.1.12</ecNumber>
    </recommendedName>
</protein>
<dbReference type="AlphaFoldDB" id="A0A0E9NEZ5"/>
<evidence type="ECO:0000256" key="10">
    <source>
        <dbReference type="ARBA" id="ARBA00049317"/>
    </source>
</evidence>
<keyword evidence="5 11" id="KW-0862">Zinc</keyword>
<evidence type="ECO:0000259" key="13">
    <source>
        <dbReference type="Pfam" id="PF08240"/>
    </source>
</evidence>
<evidence type="ECO:0000256" key="1">
    <source>
        <dbReference type="ARBA" id="ARBA00001947"/>
    </source>
</evidence>
<dbReference type="OMA" id="NLACAYD"/>
<gene>
    <name evidence="14" type="ORF">G7K_2600-t1</name>
</gene>